<dbReference type="InterPro" id="IPR001841">
    <property type="entry name" value="Znf_RING"/>
</dbReference>
<feature type="compositionally biased region" description="Basic residues" evidence="17">
    <location>
        <begin position="85"/>
        <end position="106"/>
    </location>
</feature>
<evidence type="ECO:0000256" key="9">
    <source>
        <dbReference type="ARBA" id="ARBA00022786"/>
    </source>
</evidence>
<evidence type="ECO:0000256" key="2">
    <source>
        <dbReference type="ARBA" id="ARBA00004127"/>
    </source>
</evidence>
<accession>A0AAD7SGY2</accession>
<organism evidence="20 21">
    <name type="scientific">Aldrovandia affinis</name>
    <dbReference type="NCBI Taxonomy" id="143900"/>
    <lineage>
        <taxon>Eukaryota</taxon>
        <taxon>Metazoa</taxon>
        <taxon>Chordata</taxon>
        <taxon>Craniata</taxon>
        <taxon>Vertebrata</taxon>
        <taxon>Euteleostomi</taxon>
        <taxon>Actinopterygii</taxon>
        <taxon>Neopterygii</taxon>
        <taxon>Teleostei</taxon>
        <taxon>Notacanthiformes</taxon>
        <taxon>Halosauridae</taxon>
        <taxon>Aldrovandia</taxon>
    </lineage>
</organism>
<evidence type="ECO:0000256" key="14">
    <source>
        <dbReference type="ARBA" id="ARBA00039413"/>
    </source>
</evidence>
<evidence type="ECO:0000313" key="20">
    <source>
        <dbReference type="EMBL" id="KAJ8402280.1"/>
    </source>
</evidence>
<feature type="transmembrane region" description="Helical" evidence="18">
    <location>
        <begin position="231"/>
        <end position="250"/>
    </location>
</feature>
<comment type="caution">
    <text evidence="20">The sequence shown here is derived from an EMBL/GenBank/DDBJ whole genome shotgun (WGS) entry which is preliminary data.</text>
</comment>
<evidence type="ECO:0000256" key="11">
    <source>
        <dbReference type="ARBA" id="ARBA00022989"/>
    </source>
</evidence>
<dbReference type="EMBL" id="JAINUG010000065">
    <property type="protein sequence ID" value="KAJ8402280.1"/>
    <property type="molecule type" value="Genomic_DNA"/>
</dbReference>
<keyword evidence="11 18" id="KW-1133">Transmembrane helix</keyword>
<dbReference type="GO" id="GO:0005783">
    <property type="term" value="C:endoplasmic reticulum"/>
    <property type="evidence" value="ECO:0007669"/>
    <property type="project" value="TreeGrafter"/>
</dbReference>
<evidence type="ECO:0000256" key="17">
    <source>
        <dbReference type="SAM" id="MobiDB-lite"/>
    </source>
</evidence>
<dbReference type="PROSITE" id="PS00518">
    <property type="entry name" value="ZF_RING_1"/>
    <property type="match status" value="1"/>
</dbReference>
<evidence type="ECO:0000256" key="3">
    <source>
        <dbReference type="ARBA" id="ARBA00004906"/>
    </source>
</evidence>
<evidence type="ECO:0000256" key="10">
    <source>
        <dbReference type="ARBA" id="ARBA00022833"/>
    </source>
</evidence>
<dbReference type="GO" id="GO:0008270">
    <property type="term" value="F:zinc ion binding"/>
    <property type="evidence" value="ECO:0007669"/>
    <property type="project" value="UniProtKB-KW"/>
</dbReference>
<dbReference type="GO" id="GO:0061630">
    <property type="term" value="F:ubiquitin protein ligase activity"/>
    <property type="evidence" value="ECO:0007669"/>
    <property type="project" value="UniProtKB-EC"/>
</dbReference>
<evidence type="ECO:0000256" key="15">
    <source>
        <dbReference type="ARBA" id="ARBA00042946"/>
    </source>
</evidence>
<dbReference type="InterPro" id="IPR044235">
    <property type="entry name" value="RNFT1/2"/>
</dbReference>
<keyword evidence="8 16" id="KW-0863">Zinc-finger</keyword>
<keyword evidence="9" id="KW-0833">Ubl conjugation pathway</keyword>
<gene>
    <name evidence="20" type="ORF">AAFF_G00371450</name>
</gene>
<name>A0AAD7SGY2_9TELE</name>
<keyword evidence="21" id="KW-1185">Reference proteome</keyword>
<keyword evidence="5" id="KW-0808">Transferase</keyword>
<evidence type="ECO:0000256" key="16">
    <source>
        <dbReference type="PROSITE-ProRule" id="PRU00175"/>
    </source>
</evidence>
<feature type="transmembrane region" description="Helical" evidence="18">
    <location>
        <begin position="271"/>
        <end position="294"/>
    </location>
</feature>
<dbReference type="InterPro" id="IPR017907">
    <property type="entry name" value="Znf_RING_CS"/>
</dbReference>
<feature type="domain" description="RING-type" evidence="19">
    <location>
        <begin position="363"/>
        <end position="401"/>
    </location>
</feature>
<feature type="compositionally biased region" description="Low complexity" evidence="17">
    <location>
        <begin position="57"/>
        <end position="66"/>
    </location>
</feature>
<evidence type="ECO:0000256" key="6">
    <source>
        <dbReference type="ARBA" id="ARBA00022692"/>
    </source>
</evidence>
<feature type="region of interest" description="Disordered" evidence="17">
    <location>
        <begin position="55"/>
        <end position="125"/>
    </location>
</feature>
<feature type="compositionally biased region" description="Basic and acidic residues" evidence="17">
    <location>
        <begin position="14"/>
        <end position="23"/>
    </location>
</feature>
<evidence type="ECO:0000256" key="12">
    <source>
        <dbReference type="ARBA" id="ARBA00023136"/>
    </source>
</evidence>
<proteinExistence type="predicted"/>
<feature type="region of interest" description="Disordered" evidence="17">
    <location>
        <begin position="1"/>
        <end position="42"/>
    </location>
</feature>
<feature type="compositionally biased region" description="Acidic residues" evidence="17">
    <location>
        <begin position="112"/>
        <end position="122"/>
    </location>
</feature>
<keyword evidence="12 18" id="KW-0472">Membrane</keyword>
<dbReference type="GO" id="GO:1904294">
    <property type="term" value="P:positive regulation of ERAD pathway"/>
    <property type="evidence" value="ECO:0007669"/>
    <property type="project" value="InterPro"/>
</dbReference>
<keyword evidence="6 18" id="KW-0812">Transmembrane</keyword>
<dbReference type="SUPFAM" id="SSF57850">
    <property type="entry name" value="RING/U-box"/>
    <property type="match status" value="1"/>
</dbReference>
<feature type="transmembrane region" description="Helical" evidence="18">
    <location>
        <begin position="306"/>
        <end position="331"/>
    </location>
</feature>
<feature type="transmembrane region" description="Helical" evidence="18">
    <location>
        <begin position="153"/>
        <end position="173"/>
    </location>
</feature>
<evidence type="ECO:0000259" key="19">
    <source>
        <dbReference type="PROSITE" id="PS50089"/>
    </source>
</evidence>
<dbReference type="SMART" id="SM00184">
    <property type="entry name" value="RING"/>
    <property type="match status" value="1"/>
</dbReference>
<dbReference type="InterPro" id="IPR013083">
    <property type="entry name" value="Znf_RING/FYVE/PHD"/>
</dbReference>
<dbReference type="PANTHER" id="PTHR15860">
    <property type="entry name" value="UNCHARACTERIZED RING FINGER-CONTAINING PROTEIN"/>
    <property type="match status" value="1"/>
</dbReference>
<reference evidence="20" key="1">
    <citation type="journal article" date="2023" name="Science">
        <title>Genome structures resolve the early diversification of teleost fishes.</title>
        <authorList>
            <person name="Parey E."/>
            <person name="Louis A."/>
            <person name="Montfort J."/>
            <person name="Bouchez O."/>
            <person name="Roques C."/>
            <person name="Iampietro C."/>
            <person name="Lluch J."/>
            <person name="Castinel A."/>
            <person name="Donnadieu C."/>
            <person name="Desvignes T."/>
            <person name="Floi Bucao C."/>
            <person name="Jouanno E."/>
            <person name="Wen M."/>
            <person name="Mejri S."/>
            <person name="Dirks R."/>
            <person name="Jansen H."/>
            <person name="Henkel C."/>
            <person name="Chen W.J."/>
            <person name="Zahm M."/>
            <person name="Cabau C."/>
            <person name="Klopp C."/>
            <person name="Thompson A.W."/>
            <person name="Robinson-Rechavi M."/>
            <person name="Braasch I."/>
            <person name="Lecointre G."/>
            <person name="Bobe J."/>
            <person name="Postlethwait J.H."/>
            <person name="Berthelot C."/>
            <person name="Roest Crollius H."/>
            <person name="Guiguen Y."/>
        </authorList>
    </citation>
    <scope>NUCLEOTIDE SEQUENCE</scope>
    <source>
        <strain evidence="20">NC1722</strain>
    </source>
</reference>
<keyword evidence="10" id="KW-0862">Zinc</keyword>
<feature type="compositionally biased region" description="Polar residues" evidence="17">
    <location>
        <begin position="24"/>
        <end position="42"/>
    </location>
</feature>
<dbReference type="AlphaFoldDB" id="A0AAD7SGY2"/>
<dbReference type="PROSITE" id="PS50089">
    <property type="entry name" value="ZF_RING_2"/>
    <property type="match status" value="1"/>
</dbReference>
<dbReference type="Gene3D" id="3.30.40.10">
    <property type="entry name" value="Zinc/RING finger domain, C3HC4 (zinc finger)"/>
    <property type="match status" value="1"/>
</dbReference>
<protein>
    <recommendedName>
        <fullName evidence="14">E3 ubiquitin-protein ligase RNFT1</fullName>
        <ecNumber evidence="4">2.3.2.27</ecNumber>
    </recommendedName>
    <alternativeName>
        <fullName evidence="15">RING finger and transmembrane domain-containing protein 1</fullName>
    </alternativeName>
</protein>
<evidence type="ECO:0000256" key="5">
    <source>
        <dbReference type="ARBA" id="ARBA00022679"/>
    </source>
</evidence>
<feature type="transmembrane region" description="Helical" evidence="18">
    <location>
        <begin position="193"/>
        <end position="211"/>
    </location>
</feature>
<keyword evidence="7" id="KW-0479">Metal-binding</keyword>
<evidence type="ECO:0000256" key="1">
    <source>
        <dbReference type="ARBA" id="ARBA00000900"/>
    </source>
</evidence>
<sequence length="423" mass="47704">MKLRTQYDRSYSSESRRLLKQKESPTVMQTNSNEHNTQAGNGLSLTLQPELLTRTPAAGGSSATEAGEVHVPISVAPGESSGRPASRRPRTGAHSHSHSHSHNRPHSHNEPESDPGDSDLESGEPSTSLSELRYLFRWVQKSLPFIVILCAKLVIQHALGLAVGVGLFTTFLYANKIIQNQVFLQDRRSKLECVWLFSFLTLSTLLLYYTFHADTLYYCLIFVSPRVESLGFWDVLWTVGVTNFIVKYLFMSMKCLILLVPSPLMAYKSRGRWYMLTEEFGQVYQTIAPMPVWFRYLVTYHEVDGIAGLTLGVLLALVYLILKLLGLYGLWGSVQKTGGMFLNNEQNGAAATNSQCNEAGDVCPICQVEFREPRVLLCQHIFCDDCISLWFNREKTCPLCRTVITDKVHKWKDGATSPYLQIY</sequence>
<dbReference type="PANTHER" id="PTHR15860:SF1">
    <property type="entry name" value="E3 UBIQUITIN-PROTEIN LIGASE RNFT1"/>
    <property type="match status" value="1"/>
</dbReference>
<evidence type="ECO:0000256" key="13">
    <source>
        <dbReference type="ARBA" id="ARBA00037172"/>
    </source>
</evidence>
<comment type="function">
    <text evidence="13">E3 ubiquitin-protein ligase that acts in the endoplasmic reticulum (ER)-associated degradation (ERAD) pathway, which targets misfolded proteins that accumulate in the endoplasmic reticulum (ER) for ubiquitination and subsequent proteasome-mediated degradation. Protects cells from ER stress-induced apoptosis.</text>
</comment>
<evidence type="ECO:0000256" key="18">
    <source>
        <dbReference type="SAM" id="Phobius"/>
    </source>
</evidence>
<dbReference type="EC" id="2.3.2.27" evidence="4"/>
<dbReference type="Pfam" id="PF13639">
    <property type="entry name" value="zf-RING_2"/>
    <property type="match status" value="1"/>
</dbReference>
<dbReference type="Proteomes" id="UP001221898">
    <property type="component" value="Unassembled WGS sequence"/>
</dbReference>
<comment type="pathway">
    <text evidence="3">Protein modification; protein ubiquitination.</text>
</comment>
<comment type="subcellular location">
    <subcellularLocation>
        <location evidence="2">Endomembrane system</location>
        <topology evidence="2">Multi-pass membrane protein</topology>
    </subcellularLocation>
</comment>
<comment type="catalytic activity">
    <reaction evidence="1">
        <text>S-ubiquitinyl-[E2 ubiquitin-conjugating enzyme]-L-cysteine + [acceptor protein]-L-lysine = [E2 ubiquitin-conjugating enzyme]-L-cysteine + N(6)-ubiquitinyl-[acceptor protein]-L-lysine.</text>
        <dbReference type="EC" id="2.3.2.27"/>
    </reaction>
</comment>
<evidence type="ECO:0000256" key="8">
    <source>
        <dbReference type="ARBA" id="ARBA00022771"/>
    </source>
</evidence>
<evidence type="ECO:0000313" key="21">
    <source>
        <dbReference type="Proteomes" id="UP001221898"/>
    </source>
</evidence>
<evidence type="ECO:0000256" key="4">
    <source>
        <dbReference type="ARBA" id="ARBA00012483"/>
    </source>
</evidence>
<evidence type="ECO:0000256" key="7">
    <source>
        <dbReference type="ARBA" id="ARBA00022723"/>
    </source>
</evidence>